<keyword evidence="3" id="KW-1185">Reference proteome</keyword>
<name>A0A1I3X1G7_9GAMM</name>
<dbReference type="STRING" id="45496.SAMN04488079_105163"/>
<dbReference type="Pfam" id="PF04386">
    <property type="entry name" value="SspB"/>
    <property type="match status" value="1"/>
</dbReference>
<dbReference type="AlphaFoldDB" id="A0A1I3X1G7"/>
<protein>
    <submittedName>
        <fullName evidence="2">Stringent starvation protein B</fullName>
    </submittedName>
</protein>
<dbReference type="PIRSF" id="PIRSF005276">
    <property type="entry name" value="SspB"/>
    <property type="match status" value="1"/>
</dbReference>
<dbReference type="SUPFAM" id="SSF101738">
    <property type="entry name" value="SspB-like"/>
    <property type="match status" value="1"/>
</dbReference>
<dbReference type="RefSeq" id="WP_091712265.1">
    <property type="nucleotide sequence ID" value="NZ_FOSH01000005.1"/>
</dbReference>
<dbReference type="GO" id="GO:0005829">
    <property type="term" value="C:cytosol"/>
    <property type="evidence" value="ECO:0007669"/>
    <property type="project" value="TreeGrafter"/>
</dbReference>
<gene>
    <name evidence="2" type="ORF">SAMN04488079_105163</name>
</gene>
<feature type="region of interest" description="Disordered" evidence="1">
    <location>
        <begin position="97"/>
        <end position="135"/>
    </location>
</feature>
<evidence type="ECO:0000256" key="1">
    <source>
        <dbReference type="SAM" id="MobiDB-lite"/>
    </source>
</evidence>
<dbReference type="GO" id="GO:0045732">
    <property type="term" value="P:positive regulation of protein catabolic process"/>
    <property type="evidence" value="ECO:0007669"/>
    <property type="project" value="TreeGrafter"/>
</dbReference>
<dbReference type="GO" id="GO:0005840">
    <property type="term" value="C:ribosome"/>
    <property type="evidence" value="ECO:0007669"/>
    <property type="project" value="TreeGrafter"/>
</dbReference>
<organism evidence="2 3">
    <name type="scientific">Methylophaga sulfidovorans</name>
    <dbReference type="NCBI Taxonomy" id="45496"/>
    <lineage>
        <taxon>Bacteria</taxon>
        <taxon>Pseudomonadati</taxon>
        <taxon>Pseudomonadota</taxon>
        <taxon>Gammaproteobacteria</taxon>
        <taxon>Thiotrichales</taxon>
        <taxon>Piscirickettsiaceae</taxon>
        <taxon>Methylophaga</taxon>
    </lineage>
</organism>
<reference evidence="3" key="1">
    <citation type="submission" date="2016-10" db="EMBL/GenBank/DDBJ databases">
        <authorList>
            <person name="Varghese N."/>
            <person name="Submissions S."/>
        </authorList>
    </citation>
    <scope>NUCLEOTIDE SEQUENCE [LARGE SCALE GENOMIC DNA]</scope>
    <source>
        <strain evidence="3">DSM 11578</strain>
    </source>
</reference>
<dbReference type="PANTHER" id="PTHR37486">
    <property type="entry name" value="STRINGENT STARVATION PROTEIN B"/>
    <property type="match status" value="1"/>
</dbReference>
<dbReference type="InterPro" id="IPR036760">
    <property type="entry name" value="SspB-like_sf"/>
</dbReference>
<sequence length="135" mass="15210">MTSQKPYLIRAIHEWLLDNASTPYLLVNTDHEGVQVPTDFVRDSRIVLNIAPDAVRDLNISNDWLSFSARFAGKPMDIFIPIIAVQAIYSKENNEGMFFPEEDMPTPPPPPEKTEPTTQNDTKKSGSRPSLKVVK</sequence>
<dbReference type="Proteomes" id="UP000198924">
    <property type="component" value="Unassembled WGS sequence"/>
</dbReference>
<dbReference type="EMBL" id="FOSH01000005">
    <property type="protein sequence ID" value="SFK13410.1"/>
    <property type="molecule type" value="Genomic_DNA"/>
</dbReference>
<accession>A0A1I3X1G7</accession>
<evidence type="ECO:0000313" key="3">
    <source>
        <dbReference type="Proteomes" id="UP000198924"/>
    </source>
</evidence>
<dbReference type="PANTHER" id="PTHR37486:SF1">
    <property type="entry name" value="STRINGENT STARVATION PROTEIN B"/>
    <property type="match status" value="1"/>
</dbReference>
<dbReference type="NCBIfam" id="NF008769">
    <property type="entry name" value="PRK11798.2-5"/>
    <property type="match status" value="1"/>
</dbReference>
<dbReference type="InterPro" id="IPR007481">
    <property type="entry name" value="SspB"/>
</dbReference>
<evidence type="ECO:0000313" key="2">
    <source>
        <dbReference type="EMBL" id="SFK13410.1"/>
    </source>
</evidence>
<proteinExistence type="predicted"/>
<dbReference type="Gene3D" id="2.30.30.220">
    <property type="entry name" value="SspB-like"/>
    <property type="match status" value="1"/>
</dbReference>
<dbReference type="OrthoDB" id="9797358at2"/>